<keyword evidence="2" id="KW-0328">Glycosyltransferase</keyword>
<evidence type="ECO:0000256" key="2">
    <source>
        <dbReference type="ARBA" id="ARBA00022676"/>
    </source>
</evidence>
<evidence type="ECO:0000256" key="4">
    <source>
        <dbReference type="ARBA" id="ARBA00044517"/>
    </source>
</evidence>
<dbReference type="SUPFAM" id="SSF53756">
    <property type="entry name" value="UDP-Glycosyltransferase/glycogen phosphorylase"/>
    <property type="match status" value="1"/>
</dbReference>
<evidence type="ECO:0000259" key="8">
    <source>
        <dbReference type="Pfam" id="PF12038"/>
    </source>
</evidence>
<keyword evidence="3" id="KW-0808">Transferase</keyword>
<comment type="catalytic activity">
    <reaction evidence="6">
        <text>queuosine(34) in tRNA(Asp) + GDP-alpha-D-mannose = O-4''-alpha-D-mannosylqueuosine(34) in tRNA(Asp) + GDP + H(+)</text>
        <dbReference type="Rhea" id="RHEA:12885"/>
        <dbReference type="Rhea" id="RHEA-COMP:18572"/>
        <dbReference type="Rhea" id="RHEA-COMP:18581"/>
        <dbReference type="ChEBI" id="CHEBI:15378"/>
        <dbReference type="ChEBI" id="CHEBI:57527"/>
        <dbReference type="ChEBI" id="CHEBI:58189"/>
        <dbReference type="ChEBI" id="CHEBI:194431"/>
        <dbReference type="ChEBI" id="CHEBI:194442"/>
        <dbReference type="EC" id="2.4.1.110"/>
    </reaction>
    <physiologicalReaction direction="left-to-right" evidence="6">
        <dbReference type="Rhea" id="RHEA:12886"/>
    </physiologicalReaction>
</comment>
<evidence type="ECO:0000256" key="3">
    <source>
        <dbReference type="ARBA" id="ARBA00022679"/>
    </source>
</evidence>
<dbReference type="InterPro" id="IPR051862">
    <property type="entry name" value="GT-like_domain_containing_1"/>
</dbReference>
<evidence type="ECO:0000256" key="6">
    <source>
        <dbReference type="ARBA" id="ARBA00048439"/>
    </source>
</evidence>
<protein>
    <recommendedName>
        <fullName evidence="5">tRNA-queuosine alpha-mannosyltransferase</fullName>
        <ecNumber evidence="4">2.4.1.110</ecNumber>
    </recommendedName>
</protein>
<dbReference type="AlphaFoldDB" id="A0A382TJ99"/>
<accession>A0A382TJ99</accession>
<dbReference type="InterPro" id="IPR022701">
    <property type="entry name" value="QTMAN_N"/>
</dbReference>
<evidence type="ECO:0000256" key="1">
    <source>
        <dbReference type="ARBA" id="ARBA00009481"/>
    </source>
</evidence>
<dbReference type="InterPro" id="IPR001296">
    <property type="entry name" value="Glyco_trans_1"/>
</dbReference>
<comment type="similarity">
    <text evidence="1">Belongs to the glycosyltransferase group 1 family. Glycosyltransferase 4 subfamily.</text>
</comment>
<gene>
    <name evidence="9" type="ORF">METZ01_LOCUS374355</name>
</gene>
<dbReference type="GO" id="GO:0016438">
    <property type="term" value="F:tRNA-queuosine(34) beta-mannosyltransferase activity"/>
    <property type="evidence" value="ECO:0007669"/>
    <property type="project" value="UniProtKB-EC"/>
</dbReference>
<sequence length="273" mass="32202">MKGQFWKWRMHGGAVTMAREYNNLNRRPDLILSTDMLDLSTFLALTRRNSQKIPTAVYFHENQLSYPWSPLDRDIQKNRDTHYGFINYASALAADQVFFNSEFHMESFLEALPGFLKQFPDHRELNSVNEIKIKCSVIHLGIDLKRFDKYQTKSSDCPLILWNHRWEYDKNPELFFSVLEKVRDTGNRFKLAVLGENFSQSPDIFNQAQKTFHNNIVQWGYTKSFDDYAEWLWKADILPVTSNQEFFGASVMEAIYCDTWPILPNRLTYPELI</sequence>
<evidence type="ECO:0000259" key="7">
    <source>
        <dbReference type="Pfam" id="PF00534"/>
    </source>
</evidence>
<dbReference type="Gene3D" id="3.40.50.2000">
    <property type="entry name" value="Glycogen Phosphorylase B"/>
    <property type="match status" value="1"/>
</dbReference>
<name>A0A382TJ99_9ZZZZ</name>
<dbReference type="Pfam" id="PF12038">
    <property type="entry name" value="QTMAN_N"/>
    <property type="match status" value="1"/>
</dbReference>
<dbReference type="Pfam" id="PF00534">
    <property type="entry name" value="Glycos_transf_1"/>
    <property type="match status" value="1"/>
</dbReference>
<reference evidence="9" key="1">
    <citation type="submission" date="2018-05" db="EMBL/GenBank/DDBJ databases">
        <authorList>
            <person name="Lanie J.A."/>
            <person name="Ng W.-L."/>
            <person name="Kazmierczak K.M."/>
            <person name="Andrzejewski T.M."/>
            <person name="Davidsen T.M."/>
            <person name="Wayne K.J."/>
            <person name="Tettelin H."/>
            <person name="Glass J.I."/>
            <person name="Rusch D."/>
            <person name="Podicherti R."/>
            <person name="Tsui H.-C.T."/>
            <person name="Winkler M.E."/>
        </authorList>
    </citation>
    <scope>NUCLEOTIDE SEQUENCE</scope>
</reference>
<feature type="domain" description="Glycosyl transferase family 1" evidence="7">
    <location>
        <begin position="152"/>
        <end position="273"/>
    </location>
</feature>
<dbReference type="PANTHER" id="PTHR13615:SF3">
    <property type="entry name" value="GLYCOSYLTRANSFERASE-LIKE DOMAIN-CONTAINING PROTEIN 1"/>
    <property type="match status" value="1"/>
</dbReference>
<evidence type="ECO:0000313" key="9">
    <source>
        <dbReference type="EMBL" id="SVD21501.1"/>
    </source>
</evidence>
<dbReference type="PANTHER" id="PTHR13615">
    <property type="entry name" value="GLYCOSYLTRANSFERASE-LIKE 1"/>
    <property type="match status" value="1"/>
</dbReference>
<organism evidence="9">
    <name type="scientific">marine metagenome</name>
    <dbReference type="NCBI Taxonomy" id="408172"/>
    <lineage>
        <taxon>unclassified sequences</taxon>
        <taxon>metagenomes</taxon>
        <taxon>ecological metagenomes</taxon>
    </lineage>
</organism>
<evidence type="ECO:0000256" key="5">
    <source>
        <dbReference type="ARBA" id="ARBA00044539"/>
    </source>
</evidence>
<proteinExistence type="inferred from homology"/>
<dbReference type="EMBL" id="UINC01136623">
    <property type="protein sequence ID" value="SVD21501.1"/>
    <property type="molecule type" value="Genomic_DNA"/>
</dbReference>
<dbReference type="EC" id="2.4.1.110" evidence="4"/>
<feature type="domain" description="tRNA-queuosine alpha-mannosyltransferase N-terminal" evidence="8">
    <location>
        <begin position="2"/>
        <end position="142"/>
    </location>
</feature>
<feature type="non-terminal residue" evidence="9">
    <location>
        <position position="273"/>
    </location>
</feature>